<name>A0A3A5MN38_9MICO</name>
<dbReference type="EMBL" id="QZVS01000082">
    <property type="protein sequence ID" value="RJT88548.1"/>
    <property type="molecule type" value="Genomic_DNA"/>
</dbReference>
<dbReference type="Proteomes" id="UP000272015">
    <property type="component" value="Unassembled WGS sequence"/>
</dbReference>
<dbReference type="OrthoDB" id="5142055at2"/>
<dbReference type="RefSeq" id="WP_119974619.1">
    <property type="nucleotide sequence ID" value="NZ_JBHSQA010000001.1"/>
</dbReference>
<keyword evidence="2" id="KW-1185">Reference proteome</keyword>
<accession>A0A3A5MN38</accession>
<gene>
    <name evidence="1" type="ORF">D6T64_10500</name>
</gene>
<sequence length="213" mass="22781">MTGVDGLQLRFPGTWWQIPLADPVAARESARALIVQAVGRADQHAQLRAELRRSLDLAMTEARSIDARRFAIAREIVPDIPIPAFLSIVDSTTELTAAASTEPGVVLDLFLAGLAHAAPATAATPAPDAAPAGPAERFAVGPSQVARRVRYRTVPADGEAPQITNLIVEFWMTVPGQKRVVLLVFTSPAAELVQPLLNLFGAIVASARWPENR</sequence>
<evidence type="ECO:0000313" key="2">
    <source>
        <dbReference type="Proteomes" id="UP000272015"/>
    </source>
</evidence>
<proteinExistence type="predicted"/>
<comment type="caution">
    <text evidence="1">The sequence shown here is derived from an EMBL/GenBank/DDBJ whole genome shotgun (WGS) entry which is preliminary data.</text>
</comment>
<reference evidence="1 2" key="1">
    <citation type="submission" date="2018-09" db="EMBL/GenBank/DDBJ databases">
        <title>Novel species of Cryobacterium.</title>
        <authorList>
            <person name="Liu Q."/>
            <person name="Xin Y.-H."/>
        </authorList>
    </citation>
    <scope>NUCLEOTIDE SEQUENCE [LARGE SCALE GENOMIC DNA]</scope>
    <source>
        <strain evidence="1 2">Hh39</strain>
    </source>
</reference>
<evidence type="ECO:0000313" key="1">
    <source>
        <dbReference type="EMBL" id="RJT88548.1"/>
    </source>
</evidence>
<dbReference type="AlphaFoldDB" id="A0A3A5MN38"/>
<organism evidence="1 2">
    <name type="scientific">Cryobacterium melibiosiphilum</name>
    <dbReference type="NCBI Taxonomy" id="995039"/>
    <lineage>
        <taxon>Bacteria</taxon>
        <taxon>Bacillati</taxon>
        <taxon>Actinomycetota</taxon>
        <taxon>Actinomycetes</taxon>
        <taxon>Micrococcales</taxon>
        <taxon>Microbacteriaceae</taxon>
        <taxon>Cryobacterium</taxon>
    </lineage>
</organism>
<protein>
    <submittedName>
        <fullName evidence="1">Uncharacterized protein</fullName>
    </submittedName>
</protein>